<accession>A0A3N2RRZ6</accession>
<evidence type="ECO:0000313" key="2">
    <source>
        <dbReference type="EMBL" id="ROU10196.1"/>
    </source>
</evidence>
<sequence length="334" mass="37613">MKLAWKFGMLLLSCFALHALADSNVPTDDVIKQQFAKQSGGMMQMDNLKLHPLDAVGNQATYSVEGDMIATDNLYSVVGGAGDYLFYERTWTKGHPVKFSAMMTAVGTPASGWRTTFFSMQMAAKNSGRPFSEKEDLSKSLVVNDSGFMAQFAKIDAQFAVSKVQVEKQQAQYASLKKEVEALDEQIKQSWGKDANGKSLDRDAVQHALNAEVYAVDRKNDMNKFANQYYINVFEPALIACQKKAVCDDKPIRAASDKALEEQKQEYYRQHNLIDQKNKAIMAEKDKQVAPLQKKRESLRGQMVVLESSNYELQRDETFWREGVAKMRKEGVIP</sequence>
<feature type="signal peptide" evidence="1">
    <location>
        <begin position="1"/>
        <end position="21"/>
    </location>
</feature>
<gene>
    <name evidence="2" type="ORF">EB837_22335</name>
</gene>
<feature type="chain" id="PRO_5017970157" evidence="1">
    <location>
        <begin position="22"/>
        <end position="334"/>
    </location>
</feature>
<keyword evidence="1" id="KW-0732">Signal</keyword>
<name>A0A3N2RRZ6_9ENTR</name>
<evidence type="ECO:0000256" key="1">
    <source>
        <dbReference type="SAM" id="SignalP"/>
    </source>
</evidence>
<comment type="caution">
    <text evidence="2">The sequence shown here is derived from an EMBL/GenBank/DDBJ whole genome shotgun (WGS) entry which is preliminary data.</text>
</comment>
<organism evidence="2 3">
    <name type="scientific">Kluyvera ascorbata</name>
    <dbReference type="NCBI Taxonomy" id="51288"/>
    <lineage>
        <taxon>Bacteria</taxon>
        <taxon>Pseudomonadati</taxon>
        <taxon>Pseudomonadota</taxon>
        <taxon>Gammaproteobacteria</taxon>
        <taxon>Enterobacterales</taxon>
        <taxon>Enterobacteriaceae</taxon>
        <taxon>Kluyvera</taxon>
    </lineage>
</organism>
<dbReference type="InterPro" id="IPR009592">
    <property type="entry name" value="DUF1202"/>
</dbReference>
<dbReference type="AlphaFoldDB" id="A0A3N2RRZ6"/>
<protein>
    <submittedName>
        <fullName evidence="2">DUF1202 family protein</fullName>
    </submittedName>
</protein>
<dbReference type="Proteomes" id="UP000268051">
    <property type="component" value="Unassembled WGS sequence"/>
</dbReference>
<dbReference type="Pfam" id="PF06717">
    <property type="entry name" value="DUF1202"/>
    <property type="match status" value="1"/>
</dbReference>
<proteinExistence type="predicted"/>
<dbReference type="OrthoDB" id="6622571at2"/>
<reference evidence="2 3" key="1">
    <citation type="submission" date="2018-10" db="EMBL/GenBank/DDBJ databases">
        <title>Horizontal transference of carbapenem resistance between Klebsiella pneumoniae and Kluyvera ascorbata during abdominal infection: a case report.</title>
        <authorList>
            <person name="Raro O.H.F."/>
            <person name="Lima-Morales D."/>
            <person name="Barth A.L."/>
            <person name="Paim T.G.S."/>
            <person name="Mott M.P."/>
            <person name="Riche C.V.W."/>
            <person name="Teixeira U.F."/>
            <person name="Waechter F."/>
            <person name="Dias C.A.G."/>
        </authorList>
    </citation>
    <scope>NUCLEOTIDE SEQUENCE [LARGE SCALE GENOMIC DNA]</scope>
    <source>
        <strain evidence="2 3">OT2</strain>
    </source>
</reference>
<dbReference type="EMBL" id="RHFN01000033">
    <property type="protein sequence ID" value="ROU10196.1"/>
    <property type="molecule type" value="Genomic_DNA"/>
</dbReference>
<evidence type="ECO:0000313" key="3">
    <source>
        <dbReference type="Proteomes" id="UP000268051"/>
    </source>
</evidence>
<dbReference type="RefSeq" id="WP_123652545.1">
    <property type="nucleotide sequence ID" value="NZ_JAWFHB010000034.1"/>
</dbReference>